<accession>A0A420VR71</accession>
<dbReference type="OrthoDB" id="1228743at2"/>
<feature type="domain" description="Polysaccharide pyruvyl transferase" evidence="1">
    <location>
        <begin position="15"/>
        <end position="299"/>
    </location>
</feature>
<protein>
    <recommendedName>
        <fullName evidence="1">Polysaccharide pyruvyl transferase domain-containing protein</fullName>
    </recommendedName>
</protein>
<dbReference type="PANTHER" id="PTHR36836">
    <property type="entry name" value="COLANIC ACID BIOSYNTHESIS PROTEIN WCAK"/>
    <property type="match status" value="1"/>
</dbReference>
<sequence length="375" mass="42290">MPNILFYKGYTQYHNIGDQLINKSLLAFFRQFSRVVVSDKGMPDYYTEILALQVTEKSSSQPLEFHLQLLKCAVKAIFSPQQQVYFLASPPGDQSTTSNVTGLKYILSGLFYLLLYLLGVRIIKIGFSLGPLSPLGNIGERFRALFVRHYYVRDSLSLQYAQRLGISQAKIFPDLCWTFQPQTAPLPAHATGLDSRPKVLLSFRSAVHQDSADGYQQDLLQLIQALVRQNADQYQFEIVYQVASDAAFSQQLYAAIKPDATIHFHEQQLGLANAHYYQSAAAVLTNRLHVALLAAKYGCLPIIVTDINKHVKIKGIFIDAGLQSLLLDTQQEAQDITSQLSDILVQRQAHFEQLERAEQHYNTLSNQTINDIFIT</sequence>
<organism evidence="2 3">
    <name type="scientific">Sphingobacterium puteale</name>
    <dbReference type="NCBI Taxonomy" id="2420510"/>
    <lineage>
        <taxon>Bacteria</taxon>
        <taxon>Pseudomonadati</taxon>
        <taxon>Bacteroidota</taxon>
        <taxon>Sphingobacteriia</taxon>
        <taxon>Sphingobacteriales</taxon>
        <taxon>Sphingobacteriaceae</taxon>
        <taxon>Sphingobacterium</taxon>
    </lineage>
</organism>
<evidence type="ECO:0000313" key="2">
    <source>
        <dbReference type="EMBL" id="RKO68846.1"/>
    </source>
</evidence>
<name>A0A420VR71_9SPHI</name>
<dbReference type="Proteomes" id="UP000282423">
    <property type="component" value="Unassembled WGS sequence"/>
</dbReference>
<dbReference type="RefSeq" id="WP_121126886.1">
    <property type="nucleotide sequence ID" value="NZ_RBWS01000025.1"/>
</dbReference>
<dbReference type="EMBL" id="RBWS01000025">
    <property type="protein sequence ID" value="RKO68846.1"/>
    <property type="molecule type" value="Genomic_DNA"/>
</dbReference>
<keyword evidence="3" id="KW-1185">Reference proteome</keyword>
<proteinExistence type="predicted"/>
<evidence type="ECO:0000313" key="3">
    <source>
        <dbReference type="Proteomes" id="UP000282423"/>
    </source>
</evidence>
<gene>
    <name evidence="2" type="ORF">D7322_24880</name>
</gene>
<comment type="caution">
    <text evidence="2">The sequence shown here is derived from an EMBL/GenBank/DDBJ whole genome shotgun (WGS) entry which is preliminary data.</text>
</comment>
<evidence type="ECO:0000259" key="1">
    <source>
        <dbReference type="Pfam" id="PF04230"/>
    </source>
</evidence>
<dbReference type="InterPro" id="IPR007345">
    <property type="entry name" value="Polysacch_pyruvyl_Trfase"/>
</dbReference>
<dbReference type="PANTHER" id="PTHR36836:SF1">
    <property type="entry name" value="COLANIC ACID BIOSYNTHESIS PROTEIN WCAK"/>
    <property type="match status" value="1"/>
</dbReference>
<reference evidence="2 3" key="1">
    <citation type="submission" date="2018-10" db="EMBL/GenBank/DDBJ databases">
        <title>Sphingobacterium sp. M05W1-28.</title>
        <authorList>
            <person name="Cai H."/>
        </authorList>
    </citation>
    <scope>NUCLEOTIDE SEQUENCE [LARGE SCALE GENOMIC DNA]</scope>
    <source>
        <strain evidence="2 3">M05W1-28</strain>
    </source>
</reference>
<dbReference type="AlphaFoldDB" id="A0A420VR71"/>
<dbReference type="Pfam" id="PF04230">
    <property type="entry name" value="PS_pyruv_trans"/>
    <property type="match status" value="1"/>
</dbReference>